<dbReference type="Proteomes" id="UP000076871">
    <property type="component" value="Unassembled WGS sequence"/>
</dbReference>
<evidence type="ECO:0000313" key="2">
    <source>
        <dbReference type="EMBL" id="KZT10611.1"/>
    </source>
</evidence>
<feature type="region of interest" description="Disordered" evidence="1">
    <location>
        <begin position="109"/>
        <end position="132"/>
    </location>
</feature>
<proteinExistence type="predicted"/>
<dbReference type="GeneID" id="63819118"/>
<evidence type="ECO:0000313" key="3">
    <source>
        <dbReference type="Proteomes" id="UP000076871"/>
    </source>
</evidence>
<sequence length="398" mass="43026">MQQPLGSVDIDFDSFIPLPRRPRITVYPNSLQSHAARSYSSDVRHTELSASACFGPVAERYASNADRRNENDVTNCNASVYDVTSLLPSRKLPTRVVAASITDVIHSPQAGAGSIHSDSSRSSSRGSSNSPCNTDLSVEAFALDVDRSFGEEAAQASATQMQARSIRDVSDTSIPISLDIGTSSFRSPSIRRAPLQNSISEYSSPSGRHDVSVPSHAFQAYRPLPSEFHLNTIKVQKMPSTARMSMEEAYGIRAPAAVTALKVTKENMVVVKVATPIPTDVARASESSAMRSAVTVAARHAELNAIEPIRHVVPRLPMSRVVETSPLLNMHSTAAQSLTNHHSGLASSSGTDSQTALMSLSFDLFEEIEGMLGRRSRRPEPVRRARSTSAIPQYDHVS</sequence>
<dbReference type="RefSeq" id="XP_040768351.1">
    <property type="nucleotide sequence ID" value="XM_040902087.1"/>
</dbReference>
<feature type="compositionally biased region" description="Low complexity" evidence="1">
    <location>
        <begin position="114"/>
        <end position="130"/>
    </location>
</feature>
<gene>
    <name evidence="2" type="ORF">LAESUDRAFT_340662</name>
</gene>
<keyword evidence="3" id="KW-1185">Reference proteome</keyword>
<dbReference type="AlphaFoldDB" id="A0A165GP11"/>
<dbReference type="EMBL" id="KV427608">
    <property type="protein sequence ID" value="KZT10611.1"/>
    <property type="molecule type" value="Genomic_DNA"/>
</dbReference>
<organism evidence="2 3">
    <name type="scientific">Laetiporus sulphureus 93-53</name>
    <dbReference type="NCBI Taxonomy" id="1314785"/>
    <lineage>
        <taxon>Eukaryota</taxon>
        <taxon>Fungi</taxon>
        <taxon>Dikarya</taxon>
        <taxon>Basidiomycota</taxon>
        <taxon>Agaricomycotina</taxon>
        <taxon>Agaricomycetes</taxon>
        <taxon>Polyporales</taxon>
        <taxon>Laetiporus</taxon>
    </lineage>
</organism>
<protein>
    <submittedName>
        <fullName evidence="2">Uncharacterized protein</fullName>
    </submittedName>
</protein>
<feature type="region of interest" description="Disordered" evidence="1">
    <location>
        <begin position="373"/>
        <end position="398"/>
    </location>
</feature>
<name>A0A165GP11_9APHY</name>
<evidence type="ECO:0000256" key="1">
    <source>
        <dbReference type="SAM" id="MobiDB-lite"/>
    </source>
</evidence>
<dbReference type="InParanoid" id="A0A165GP11"/>
<reference evidence="2 3" key="1">
    <citation type="journal article" date="2016" name="Mol. Biol. Evol.">
        <title>Comparative Genomics of Early-Diverging Mushroom-Forming Fungi Provides Insights into the Origins of Lignocellulose Decay Capabilities.</title>
        <authorList>
            <person name="Nagy L.G."/>
            <person name="Riley R."/>
            <person name="Tritt A."/>
            <person name="Adam C."/>
            <person name="Daum C."/>
            <person name="Floudas D."/>
            <person name="Sun H."/>
            <person name="Yadav J.S."/>
            <person name="Pangilinan J."/>
            <person name="Larsson K.H."/>
            <person name="Matsuura K."/>
            <person name="Barry K."/>
            <person name="Labutti K."/>
            <person name="Kuo R."/>
            <person name="Ohm R.A."/>
            <person name="Bhattacharya S.S."/>
            <person name="Shirouzu T."/>
            <person name="Yoshinaga Y."/>
            <person name="Martin F.M."/>
            <person name="Grigoriev I.V."/>
            <person name="Hibbett D.S."/>
        </authorList>
    </citation>
    <scope>NUCLEOTIDE SEQUENCE [LARGE SCALE GENOMIC DNA]</scope>
    <source>
        <strain evidence="2 3">93-53</strain>
    </source>
</reference>
<accession>A0A165GP11</accession>